<dbReference type="InterPro" id="IPR038765">
    <property type="entry name" value="Papain-like_cys_pep_sf"/>
</dbReference>
<name>A0A8T0TQ32_PANVG</name>
<evidence type="ECO:0000313" key="2">
    <source>
        <dbReference type="Proteomes" id="UP000823388"/>
    </source>
</evidence>
<comment type="caution">
    <text evidence="1">The sequence shown here is derived from an EMBL/GenBank/DDBJ whole genome shotgun (WGS) entry which is preliminary data.</text>
</comment>
<dbReference type="SUPFAM" id="SSF54001">
    <property type="entry name" value="Cysteine proteinases"/>
    <property type="match status" value="1"/>
</dbReference>
<dbReference type="Proteomes" id="UP000823388">
    <property type="component" value="Chromosome 4K"/>
</dbReference>
<protein>
    <recommendedName>
        <fullName evidence="3">Ubiquitin-like protease family profile domain-containing protein</fullName>
    </recommendedName>
</protein>
<keyword evidence="2" id="KW-1185">Reference proteome</keyword>
<dbReference type="EMBL" id="CM029043">
    <property type="protein sequence ID" value="KAG2611155.1"/>
    <property type="molecule type" value="Genomic_DNA"/>
</dbReference>
<proteinExistence type="predicted"/>
<reference evidence="1" key="1">
    <citation type="submission" date="2020-05" db="EMBL/GenBank/DDBJ databases">
        <title>WGS assembly of Panicum virgatum.</title>
        <authorList>
            <person name="Lovell J.T."/>
            <person name="Jenkins J."/>
            <person name="Shu S."/>
            <person name="Juenger T.E."/>
            <person name="Schmutz J."/>
        </authorList>
    </citation>
    <scope>NUCLEOTIDE SEQUENCE</scope>
    <source>
        <strain evidence="1">AP13</strain>
    </source>
</reference>
<evidence type="ECO:0008006" key="3">
    <source>
        <dbReference type="Google" id="ProtNLM"/>
    </source>
</evidence>
<sequence length="105" mass="12081">MTQNLATNFTTACFEANISTQGFKHFKPYSPPSYPCEAVVNETRRAVSLDCGFYCILYMDCFDGLNVREFDQLVVAEYRKIVAYKIFYSPLNMYSRMLPETELAA</sequence>
<dbReference type="AlphaFoldDB" id="A0A8T0TQ32"/>
<accession>A0A8T0TQ32</accession>
<gene>
    <name evidence="1" type="ORF">PVAP13_4KG136610</name>
</gene>
<evidence type="ECO:0000313" key="1">
    <source>
        <dbReference type="EMBL" id="KAG2611155.1"/>
    </source>
</evidence>
<organism evidence="1 2">
    <name type="scientific">Panicum virgatum</name>
    <name type="common">Blackwell switchgrass</name>
    <dbReference type="NCBI Taxonomy" id="38727"/>
    <lineage>
        <taxon>Eukaryota</taxon>
        <taxon>Viridiplantae</taxon>
        <taxon>Streptophyta</taxon>
        <taxon>Embryophyta</taxon>
        <taxon>Tracheophyta</taxon>
        <taxon>Spermatophyta</taxon>
        <taxon>Magnoliopsida</taxon>
        <taxon>Liliopsida</taxon>
        <taxon>Poales</taxon>
        <taxon>Poaceae</taxon>
        <taxon>PACMAD clade</taxon>
        <taxon>Panicoideae</taxon>
        <taxon>Panicodae</taxon>
        <taxon>Paniceae</taxon>
        <taxon>Panicinae</taxon>
        <taxon>Panicum</taxon>
        <taxon>Panicum sect. Hiantes</taxon>
    </lineage>
</organism>